<evidence type="ECO:0000259" key="1">
    <source>
        <dbReference type="Pfam" id="PF07596"/>
    </source>
</evidence>
<dbReference type="SUPFAM" id="SSF54523">
    <property type="entry name" value="Pili subunits"/>
    <property type="match status" value="1"/>
</dbReference>
<dbReference type="KEGG" id="amob:HG15A2_42970"/>
<dbReference type="Gene3D" id="3.30.700.10">
    <property type="entry name" value="Glycoprotein, Type 4 Pilin"/>
    <property type="match status" value="1"/>
</dbReference>
<dbReference type="RefSeq" id="WP_145062803.1">
    <property type="nucleotide sequence ID" value="NZ_CP036263.1"/>
</dbReference>
<dbReference type="Pfam" id="PF07596">
    <property type="entry name" value="SBP_bac_10"/>
    <property type="match status" value="1"/>
</dbReference>
<organism evidence="2 3">
    <name type="scientific">Adhaeretor mobilis</name>
    <dbReference type="NCBI Taxonomy" id="1930276"/>
    <lineage>
        <taxon>Bacteria</taxon>
        <taxon>Pseudomonadati</taxon>
        <taxon>Planctomycetota</taxon>
        <taxon>Planctomycetia</taxon>
        <taxon>Pirellulales</taxon>
        <taxon>Lacipirellulaceae</taxon>
        <taxon>Adhaeretor</taxon>
    </lineage>
</organism>
<reference evidence="2 3" key="1">
    <citation type="submission" date="2019-02" db="EMBL/GenBank/DDBJ databases">
        <title>Deep-cultivation of Planctomycetes and their phenomic and genomic characterization uncovers novel biology.</title>
        <authorList>
            <person name="Wiegand S."/>
            <person name="Jogler M."/>
            <person name="Boedeker C."/>
            <person name="Pinto D."/>
            <person name="Vollmers J."/>
            <person name="Rivas-Marin E."/>
            <person name="Kohn T."/>
            <person name="Peeters S.H."/>
            <person name="Heuer A."/>
            <person name="Rast P."/>
            <person name="Oberbeckmann S."/>
            <person name="Bunk B."/>
            <person name="Jeske O."/>
            <person name="Meyerdierks A."/>
            <person name="Storesund J.E."/>
            <person name="Kallscheuer N."/>
            <person name="Luecker S."/>
            <person name="Lage O.M."/>
            <person name="Pohl T."/>
            <person name="Merkel B.J."/>
            <person name="Hornburger P."/>
            <person name="Mueller R.-W."/>
            <person name="Bruemmer F."/>
            <person name="Labrenz M."/>
            <person name="Spormann A.M."/>
            <person name="Op den Camp H."/>
            <person name="Overmann J."/>
            <person name="Amann R."/>
            <person name="Jetten M.S.M."/>
            <person name="Mascher T."/>
            <person name="Medema M.H."/>
            <person name="Devos D.P."/>
            <person name="Kaster A.-K."/>
            <person name="Ovreas L."/>
            <person name="Rohde M."/>
            <person name="Galperin M.Y."/>
            <person name="Jogler C."/>
        </authorList>
    </citation>
    <scope>NUCLEOTIDE SEQUENCE [LARGE SCALE GENOMIC DNA]</scope>
    <source>
        <strain evidence="2 3">HG15A2</strain>
    </source>
</reference>
<dbReference type="InterPro" id="IPR045584">
    <property type="entry name" value="Pilin-like"/>
</dbReference>
<feature type="domain" description="DUF1559" evidence="1">
    <location>
        <begin position="22"/>
        <end position="65"/>
    </location>
</feature>
<dbReference type="InterPro" id="IPR011453">
    <property type="entry name" value="DUF1559"/>
</dbReference>
<dbReference type="EMBL" id="CP036263">
    <property type="protein sequence ID" value="QDT00955.1"/>
    <property type="molecule type" value="Genomic_DNA"/>
</dbReference>
<accession>A0A517N1E9</accession>
<gene>
    <name evidence="2" type="ORF">HG15A2_42970</name>
</gene>
<dbReference type="PANTHER" id="PTHR30093">
    <property type="entry name" value="GENERAL SECRETION PATHWAY PROTEIN G"/>
    <property type="match status" value="1"/>
</dbReference>
<sequence>MELLVVIAIIGVLVGLLLPAVQAAREAARRMQRVNNLRQIGIGLLNHESTHGLFPAGWQGCNSTAPGLAEFCPKKTSPRGL</sequence>
<keyword evidence="3" id="KW-1185">Reference proteome</keyword>
<evidence type="ECO:0000313" key="2">
    <source>
        <dbReference type="EMBL" id="QDT00955.1"/>
    </source>
</evidence>
<dbReference type="AlphaFoldDB" id="A0A517N1E9"/>
<name>A0A517N1E9_9BACT</name>
<evidence type="ECO:0000313" key="3">
    <source>
        <dbReference type="Proteomes" id="UP000319852"/>
    </source>
</evidence>
<protein>
    <recommendedName>
        <fullName evidence="1">DUF1559 domain-containing protein</fullName>
    </recommendedName>
</protein>
<proteinExistence type="predicted"/>
<dbReference type="PANTHER" id="PTHR30093:SF2">
    <property type="entry name" value="TYPE II SECRETION SYSTEM PROTEIN H"/>
    <property type="match status" value="1"/>
</dbReference>
<dbReference type="Proteomes" id="UP000319852">
    <property type="component" value="Chromosome"/>
</dbReference>